<evidence type="ECO:0008006" key="3">
    <source>
        <dbReference type="Google" id="ProtNLM"/>
    </source>
</evidence>
<dbReference type="HOGENOM" id="CLU_3303465_0_0_11"/>
<comment type="caution">
    <text evidence="1">The sequence shown here is derived from an EMBL/GenBank/DDBJ whole genome shotgun (WGS) entry which is preliminary data.</text>
</comment>
<dbReference type="STRING" id="103621.GCA_001067145_01761"/>
<dbReference type="Proteomes" id="UP000004778">
    <property type="component" value="Unassembled WGS sequence"/>
</dbReference>
<reference evidence="1 2" key="1">
    <citation type="submission" date="2009-01" db="EMBL/GenBank/DDBJ databases">
        <authorList>
            <person name="Qin X."/>
            <person name="Bachman B."/>
            <person name="Battles P."/>
            <person name="Bell A."/>
            <person name="Bess C."/>
            <person name="Bickham C."/>
            <person name="Chaboub L."/>
            <person name="Chen D."/>
            <person name="Coyle M."/>
            <person name="Deiros D.R."/>
            <person name="Dinh H."/>
            <person name="Forbes L."/>
            <person name="Fowler G."/>
            <person name="Francisco L."/>
            <person name="Fu Q."/>
            <person name="Gubbala S."/>
            <person name="Hale W."/>
            <person name="Han Y."/>
            <person name="Hemphill L."/>
            <person name="Highlander S.K."/>
            <person name="Hirani K."/>
            <person name="Hogues M."/>
            <person name="Jackson L."/>
            <person name="Jakkamsetti A."/>
            <person name="Javaid M."/>
            <person name="Jiang H."/>
            <person name="Korchina V."/>
            <person name="Kovar C."/>
            <person name="Lara F."/>
            <person name="Lee S."/>
            <person name="Mata R."/>
            <person name="Mathew T."/>
            <person name="Moen C."/>
            <person name="Morales K."/>
            <person name="Munidasa M."/>
            <person name="Nazareth L."/>
            <person name="Ngo R."/>
            <person name="Nguyen L."/>
            <person name="Okwuonu G."/>
            <person name="Ongeri F."/>
            <person name="Patil S."/>
            <person name="Petrosino J."/>
            <person name="Pham C."/>
            <person name="Pham P."/>
            <person name="Pu L.-L."/>
            <person name="Puazo M."/>
            <person name="Raj R."/>
            <person name="Reid J."/>
            <person name="Rouhana J."/>
            <person name="Saada N."/>
            <person name="Shang Y."/>
            <person name="Simmons D."/>
            <person name="Thornton R."/>
            <person name="Warren J."/>
            <person name="Weissenberger G."/>
            <person name="Zhang J."/>
            <person name="Zhang L."/>
            <person name="Zhou C."/>
            <person name="Zhu D."/>
            <person name="Muzny D."/>
            <person name="Worley K."/>
            <person name="Gibbs R."/>
        </authorList>
    </citation>
    <scope>NUCLEOTIDE SEQUENCE [LARGE SCALE GENOMIC DNA]</scope>
    <source>
        <strain evidence="1 2">DSM 15434</strain>
    </source>
</reference>
<sequence length="39" mass="4113">MEVAHVRILLAGDEAYLAKAIATGLRRQAMAVDVVSDGT</sequence>
<keyword evidence="2" id="KW-1185">Reference proteome</keyword>
<dbReference type="EMBL" id="ACFH01000192">
    <property type="protein sequence ID" value="EEH65048.1"/>
    <property type="molecule type" value="Genomic_DNA"/>
</dbReference>
<protein>
    <recommendedName>
        <fullName evidence="3">Response regulatory domain-containing protein</fullName>
    </recommendedName>
</protein>
<gene>
    <name evidence="1" type="ORF">HMPREF0058_2101</name>
</gene>
<evidence type="ECO:0000313" key="2">
    <source>
        <dbReference type="Proteomes" id="UP000004778"/>
    </source>
</evidence>
<dbReference type="AlphaFoldDB" id="C0W8A7"/>
<name>C0W8A7_9ACTO</name>
<evidence type="ECO:0000313" key="1">
    <source>
        <dbReference type="EMBL" id="EEH65048.1"/>
    </source>
</evidence>
<organism evidence="1 2">
    <name type="scientific">Actinomyces urogenitalis DSM 15434</name>
    <dbReference type="NCBI Taxonomy" id="525246"/>
    <lineage>
        <taxon>Bacteria</taxon>
        <taxon>Bacillati</taxon>
        <taxon>Actinomycetota</taxon>
        <taxon>Actinomycetes</taxon>
        <taxon>Actinomycetales</taxon>
        <taxon>Actinomycetaceae</taxon>
        <taxon>Actinomyces</taxon>
    </lineage>
</organism>
<proteinExistence type="predicted"/>
<accession>C0W8A7</accession>